<sequence>MPTIKLTDAEVEGRRRLLLEFIDRLRTEEEARQYIAAVRLLVDVSDELEAQAIGAFHDAREAEAAETRRTDDVARAAENTGQPQHGPVNPYVRRKPTGYEKLLKKAQPKPTAGLNKKKSGAGRPAGTTNKEGHKAGGDRKSERFILSKQPIDRNQTTLDGLVTRSAADGDDGDDGDDDSSTSSSSSDNSSGGGNGSPSDDNGKRRKAREKRDEIQACEALKKYAASFPNGTIEEDILEEDDDDDDDDGDDDDDVSEDDNDRSKSKRKCYPVAGSPVHRYLDGIHTRVQRHLNRGSNSELQGHHNSINISDTFWVAPKGNPVRDSFGTTAKPDSFYTARVFVFLWDPMLQFPNHMPSKVTCPKCGQTSTKCDGGWNFRPFHWFDRIIYIYHRFVACNGCGARCPTVRADFISKLPTLVAEQFPFTLPSERGPGLYDPMISMMKLFFTEGIMWGKFAKVTFLPGYGGCASHLAHLKSLLGSLDNRNFLN</sequence>
<comment type="caution">
    <text evidence="2">The sequence shown here is derived from an EMBL/GenBank/DDBJ whole genome shotgun (WGS) entry which is preliminary data.</text>
</comment>
<name>K0R0C7_THAOC</name>
<proteinExistence type="predicted"/>
<dbReference type="Proteomes" id="UP000266841">
    <property type="component" value="Unassembled WGS sequence"/>
</dbReference>
<dbReference type="AlphaFoldDB" id="K0R0C7"/>
<evidence type="ECO:0000313" key="2">
    <source>
        <dbReference type="EMBL" id="EJK44139.1"/>
    </source>
</evidence>
<keyword evidence="3" id="KW-1185">Reference proteome</keyword>
<feature type="compositionally biased region" description="Acidic residues" evidence="1">
    <location>
        <begin position="232"/>
        <end position="259"/>
    </location>
</feature>
<feature type="compositionally biased region" description="Low complexity" evidence="1">
    <location>
        <begin position="180"/>
        <end position="189"/>
    </location>
</feature>
<feature type="region of interest" description="Disordered" evidence="1">
    <location>
        <begin position="104"/>
        <end position="211"/>
    </location>
</feature>
<organism evidence="2 3">
    <name type="scientific">Thalassiosira oceanica</name>
    <name type="common">Marine diatom</name>
    <dbReference type="NCBI Taxonomy" id="159749"/>
    <lineage>
        <taxon>Eukaryota</taxon>
        <taxon>Sar</taxon>
        <taxon>Stramenopiles</taxon>
        <taxon>Ochrophyta</taxon>
        <taxon>Bacillariophyta</taxon>
        <taxon>Coscinodiscophyceae</taxon>
        <taxon>Thalassiosirophycidae</taxon>
        <taxon>Thalassiosirales</taxon>
        <taxon>Thalassiosiraceae</taxon>
        <taxon>Thalassiosira</taxon>
    </lineage>
</organism>
<dbReference type="EMBL" id="AGNL01050121">
    <property type="protein sequence ID" value="EJK44139.1"/>
    <property type="molecule type" value="Genomic_DNA"/>
</dbReference>
<protein>
    <submittedName>
        <fullName evidence="2">Uncharacterized protein</fullName>
    </submittedName>
</protein>
<gene>
    <name evidence="2" type="ORF">THAOC_37347</name>
</gene>
<evidence type="ECO:0000256" key="1">
    <source>
        <dbReference type="SAM" id="MobiDB-lite"/>
    </source>
</evidence>
<evidence type="ECO:0000313" key="3">
    <source>
        <dbReference type="Proteomes" id="UP000266841"/>
    </source>
</evidence>
<accession>K0R0C7</accession>
<feature type="compositionally biased region" description="Basic and acidic residues" evidence="1">
    <location>
        <begin position="130"/>
        <end position="145"/>
    </location>
</feature>
<feature type="region of interest" description="Disordered" evidence="1">
    <location>
        <begin position="225"/>
        <end position="270"/>
    </location>
</feature>
<reference evidence="2 3" key="1">
    <citation type="journal article" date="2012" name="Genome Biol.">
        <title>Genome and low-iron response of an oceanic diatom adapted to chronic iron limitation.</title>
        <authorList>
            <person name="Lommer M."/>
            <person name="Specht M."/>
            <person name="Roy A.S."/>
            <person name="Kraemer L."/>
            <person name="Andreson R."/>
            <person name="Gutowska M.A."/>
            <person name="Wolf J."/>
            <person name="Bergner S.V."/>
            <person name="Schilhabel M.B."/>
            <person name="Klostermeier U.C."/>
            <person name="Beiko R.G."/>
            <person name="Rosenstiel P."/>
            <person name="Hippler M."/>
            <person name="Laroche J."/>
        </authorList>
    </citation>
    <scope>NUCLEOTIDE SEQUENCE [LARGE SCALE GENOMIC DNA]</scope>
    <source>
        <strain evidence="2 3">CCMP1005</strain>
    </source>
</reference>
<feature type="compositionally biased region" description="Acidic residues" evidence="1">
    <location>
        <begin position="168"/>
        <end position="179"/>
    </location>
</feature>